<sequence>MKSKVPLQRRGGEDRRRSSGTRPGPLLLLDVHNVLQQRAGPAEMEQVLVLVLVPAGSSGLESPIGGDNVPSRRLLTAKNHPEKKKRRRKKAAFTSKQLERLAKKAEKESEKEQAKVKKLFCEAAKSTWGALEELQRSTTRALQQKNVECARVYAENAIRKKNEGVNWLRMASRVDAVASKVQTAVTMKGVTKSMGQVTKALDKALNSMDLQKVSAVMDKFESQVQNLDVHTSVMEDSMSSAMTLTTPQEQVDDLIHQIAEEGGLEVMDQLNQLPAGATSLGGESSRSQDKEDQLSRRLSNPEGFNQNQSEDYLKKTSDQFCRRYGISRNIQARNKKHYEATKFSV</sequence>
<dbReference type="Gene3D" id="6.10.140.1230">
    <property type="match status" value="1"/>
</dbReference>
<comment type="caution">
    <text evidence="3">The sequence shown here is derived from an EMBL/GenBank/DDBJ whole genome shotgun (WGS) entry which is preliminary data.</text>
</comment>
<reference evidence="3 4" key="1">
    <citation type="journal article" date="2018" name="G3 (Bethesda)">
        <title>A High-Quality Reference Genome for the Invasive Mosquitofish Gambusia affinis Using a Chicago Library.</title>
        <authorList>
            <person name="Hoffberg S.L."/>
            <person name="Troendle N.J."/>
            <person name="Glenn T.C."/>
            <person name="Mahmud O."/>
            <person name="Louha S."/>
            <person name="Chalopin D."/>
            <person name="Bennetzen J.L."/>
            <person name="Mauricio R."/>
        </authorList>
    </citation>
    <scope>NUCLEOTIDE SEQUENCE [LARGE SCALE GENOMIC DNA]</scope>
    <source>
        <strain evidence="3">NE01/NJP1002.9</strain>
        <tissue evidence="3">Muscle</tissue>
    </source>
</reference>
<feature type="compositionally biased region" description="Polar residues" evidence="2">
    <location>
        <begin position="296"/>
        <end position="310"/>
    </location>
</feature>
<accession>A0A315VIG2</accession>
<feature type="region of interest" description="Disordered" evidence="2">
    <location>
        <begin position="1"/>
        <end position="25"/>
    </location>
</feature>
<evidence type="ECO:0000313" key="4">
    <source>
        <dbReference type="Proteomes" id="UP000250572"/>
    </source>
</evidence>
<organism evidence="3 4">
    <name type="scientific">Gambusia affinis</name>
    <name type="common">Western mosquitofish</name>
    <name type="synonym">Heterandria affinis</name>
    <dbReference type="NCBI Taxonomy" id="33528"/>
    <lineage>
        <taxon>Eukaryota</taxon>
        <taxon>Metazoa</taxon>
        <taxon>Chordata</taxon>
        <taxon>Craniata</taxon>
        <taxon>Vertebrata</taxon>
        <taxon>Euteleostomi</taxon>
        <taxon>Actinopterygii</taxon>
        <taxon>Neopterygii</taxon>
        <taxon>Teleostei</taxon>
        <taxon>Neoteleostei</taxon>
        <taxon>Acanthomorphata</taxon>
        <taxon>Ovalentaria</taxon>
        <taxon>Atherinomorphae</taxon>
        <taxon>Cyprinodontiformes</taxon>
        <taxon>Poeciliidae</taxon>
        <taxon>Poeciliinae</taxon>
        <taxon>Gambusia</taxon>
    </lineage>
</organism>
<dbReference type="Pfam" id="PF03357">
    <property type="entry name" value="Snf7"/>
    <property type="match status" value="1"/>
</dbReference>
<feature type="compositionally biased region" description="Basic residues" evidence="2">
    <location>
        <begin position="81"/>
        <end position="91"/>
    </location>
</feature>
<feature type="region of interest" description="Disordered" evidence="2">
    <location>
        <begin position="275"/>
        <end position="312"/>
    </location>
</feature>
<dbReference type="EMBL" id="NHOQ01001809">
    <property type="protein sequence ID" value="PWA22126.1"/>
    <property type="molecule type" value="Genomic_DNA"/>
</dbReference>
<evidence type="ECO:0000256" key="1">
    <source>
        <dbReference type="ARBA" id="ARBA00006190"/>
    </source>
</evidence>
<gene>
    <name evidence="3" type="ORF">CCH79_00020168</name>
</gene>
<feature type="region of interest" description="Disordered" evidence="2">
    <location>
        <begin position="60"/>
        <end position="109"/>
    </location>
</feature>
<protein>
    <recommendedName>
        <fullName evidence="5">Chromatin-modifying protein 1a</fullName>
    </recommendedName>
</protein>
<dbReference type="InterPro" id="IPR005024">
    <property type="entry name" value="Snf7_fam"/>
</dbReference>
<dbReference type="STRING" id="33528.ENSGAFP00000010425"/>
<feature type="compositionally biased region" description="Basic and acidic residues" evidence="2">
    <location>
        <begin position="97"/>
        <end position="109"/>
    </location>
</feature>
<dbReference type="PANTHER" id="PTHR10476">
    <property type="entry name" value="CHARGED MULTIVESICULAR BODY PROTEIN"/>
    <property type="match status" value="1"/>
</dbReference>
<proteinExistence type="inferred from homology"/>
<evidence type="ECO:0000313" key="3">
    <source>
        <dbReference type="EMBL" id="PWA22126.1"/>
    </source>
</evidence>
<name>A0A315VIG2_GAMAF</name>
<evidence type="ECO:0000256" key="2">
    <source>
        <dbReference type="SAM" id="MobiDB-lite"/>
    </source>
</evidence>
<evidence type="ECO:0008006" key="5">
    <source>
        <dbReference type="Google" id="ProtNLM"/>
    </source>
</evidence>
<dbReference type="GO" id="GO:0007034">
    <property type="term" value="P:vacuolar transport"/>
    <property type="evidence" value="ECO:0007669"/>
    <property type="project" value="InterPro"/>
</dbReference>
<dbReference type="Proteomes" id="UP000250572">
    <property type="component" value="Unassembled WGS sequence"/>
</dbReference>
<feature type="compositionally biased region" description="Basic and acidic residues" evidence="2">
    <location>
        <begin position="286"/>
        <end position="295"/>
    </location>
</feature>
<keyword evidence="4" id="KW-1185">Reference proteome</keyword>
<dbReference type="AlphaFoldDB" id="A0A315VIG2"/>
<comment type="similarity">
    <text evidence="1">Belongs to the SNF7 family.</text>
</comment>